<comment type="function">
    <text evidence="6">The RuvA-RuvB-RuvC complex processes Holliday junction (HJ) DNA during genetic recombination and DNA repair, while the RuvA-RuvB complex plays an important role in the rescue of blocked DNA replication forks via replication fork reversal (RFR). RuvA specifically binds to HJ cruciform DNA, conferring on it an open structure. The RuvB hexamer acts as an ATP-dependent pump, pulling dsDNA into and through the RuvAB complex. HJ branch migration allows RuvC to scan DNA until it finds its consensus sequence, where it cleaves and resolves the cruciform DNA.</text>
</comment>
<evidence type="ECO:0000256" key="4">
    <source>
        <dbReference type="ARBA" id="ARBA00023172"/>
    </source>
</evidence>
<dbReference type="AlphaFoldDB" id="A0A1G2HRH2"/>
<dbReference type="GO" id="GO:0005524">
    <property type="term" value="F:ATP binding"/>
    <property type="evidence" value="ECO:0007669"/>
    <property type="project" value="InterPro"/>
</dbReference>
<comment type="caution">
    <text evidence="6">Lacks conserved residue(s) required for the propagation of feature annotation.</text>
</comment>
<comment type="subcellular location">
    <subcellularLocation>
        <location evidence="6">Cytoplasm</location>
    </subcellularLocation>
</comment>
<dbReference type="InterPro" id="IPR000085">
    <property type="entry name" value="RuvA"/>
</dbReference>
<gene>
    <name evidence="6" type="primary">ruvA</name>
    <name evidence="9" type="ORF">A2812_01895</name>
</gene>
<dbReference type="InterPro" id="IPR012340">
    <property type="entry name" value="NA-bd_OB-fold"/>
</dbReference>
<feature type="domain" description="Holliday junction DNA helicase RuvA C-terminal" evidence="8">
    <location>
        <begin position="201"/>
        <end position="243"/>
    </location>
</feature>
<dbReference type="CDD" id="cd14332">
    <property type="entry name" value="UBA_RuvA_C"/>
    <property type="match status" value="1"/>
</dbReference>
<dbReference type="InterPro" id="IPR011114">
    <property type="entry name" value="RuvA_C"/>
</dbReference>
<feature type="region of interest" description="Domain III" evidence="6">
    <location>
        <begin position="202"/>
        <end position="245"/>
    </location>
</feature>
<dbReference type="Gene3D" id="1.10.8.10">
    <property type="entry name" value="DNA helicase RuvA subunit, C-terminal domain"/>
    <property type="match status" value="1"/>
</dbReference>
<dbReference type="GO" id="GO:0009378">
    <property type="term" value="F:four-way junction helicase activity"/>
    <property type="evidence" value="ECO:0007669"/>
    <property type="project" value="InterPro"/>
</dbReference>
<dbReference type="Proteomes" id="UP000177190">
    <property type="component" value="Unassembled WGS sequence"/>
</dbReference>
<comment type="similarity">
    <text evidence="6">Belongs to the RuvA family.</text>
</comment>
<proteinExistence type="inferred from homology"/>
<accession>A0A1G2HRH2</accession>
<dbReference type="GO" id="GO:0006281">
    <property type="term" value="P:DNA repair"/>
    <property type="evidence" value="ECO:0007669"/>
    <property type="project" value="UniProtKB-UniRule"/>
</dbReference>
<keyword evidence="3 6" id="KW-0238">DNA-binding</keyword>
<keyword evidence="2 6" id="KW-0227">DNA damage</keyword>
<reference evidence="9 10" key="1">
    <citation type="journal article" date="2016" name="Nat. Commun.">
        <title>Thousands of microbial genomes shed light on interconnected biogeochemical processes in an aquifer system.</title>
        <authorList>
            <person name="Anantharaman K."/>
            <person name="Brown C.T."/>
            <person name="Hug L.A."/>
            <person name="Sharon I."/>
            <person name="Castelle C.J."/>
            <person name="Probst A.J."/>
            <person name="Thomas B.C."/>
            <person name="Singh A."/>
            <person name="Wilkins M.J."/>
            <person name="Karaoz U."/>
            <person name="Brodie E.L."/>
            <person name="Williams K.H."/>
            <person name="Hubbard S.S."/>
            <person name="Banfield J.F."/>
        </authorList>
    </citation>
    <scope>NUCLEOTIDE SEQUENCE [LARGE SCALE GENOMIC DNA]</scope>
</reference>
<dbReference type="Pfam" id="PF01330">
    <property type="entry name" value="RuvA_N"/>
    <property type="match status" value="1"/>
</dbReference>
<dbReference type="Pfam" id="PF14520">
    <property type="entry name" value="HHH_5"/>
    <property type="match status" value="1"/>
</dbReference>
<dbReference type="InterPro" id="IPR036267">
    <property type="entry name" value="RuvA_C_sf"/>
</dbReference>
<evidence type="ECO:0000256" key="3">
    <source>
        <dbReference type="ARBA" id="ARBA00023125"/>
    </source>
</evidence>
<sequence length="245" mass="26910">MISYLQGKIILKKDKFIILEVNNIGYKVFLSRQTLSRLGRGSSIPSESGLRLPEIESAINPVRNSPPTGPSGAQTPLEVIESQSNSVKNKSLTGHSAGEISNGVKVFIYHDIKEDKSDLYGFLTYEELEFFETLNDIRGIGPKAALEISVVGPLEKIKDKILKQDENVFAGIPGIGQKRAMTIILELTGKIKQLGQKTASADEAENALVQLGFSKQQAKQALENIPSNIKNTEERIKLSLKYLGK</sequence>
<dbReference type="GO" id="GO:0048476">
    <property type="term" value="C:Holliday junction resolvase complex"/>
    <property type="evidence" value="ECO:0007669"/>
    <property type="project" value="UniProtKB-UniRule"/>
</dbReference>
<evidence type="ECO:0000313" key="9">
    <source>
        <dbReference type="EMBL" id="OGZ64999.1"/>
    </source>
</evidence>
<dbReference type="SUPFAM" id="SSF47781">
    <property type="entry name" value="RuvA domain 2-like"/>
    <property type="match status" value="1"/>
</dbReference>
<keyword evidence="5 6" id="KW-0234">DNA repair</keyword>
<dbReference type="Gene3D" id="1.10.150.20">
    <property type="entry name" value="5' to 3' exonuclease, C-terminal subdomain"/>
    <property type="match status" value="1"/>
</dbReference>
<evidence type="ECO:0000256" key="2">
    <source>
        <dbReference type="ARBA" id="ARBA00022763"/>
    </source>
</evidence>
<dbReference type="GO" id="GO:0000400">
    <property type="term" value="F:four-way junction DNA binding"/>
    <property type="evidence" value="ECO:0007669"/>
    <property type="project" value="UniProtKB-UniRule"/>
</dbReference>
<dbReference type="EMBL" id="MHOM01000016">
    <property type="protein sequence ID" value="OGZ64999.1"/>
    <property type="molecule type" value="Genomic_DNA"/>
</dbReference>
<dbReference type="GO" id="GO:0005737">
    <property type="term" value="C:cytoplasm"/>
    <property type="evidence" value="ECO:0007669"/>
    <property type="project" value="UniProtKB-SubCell"/>
</dbReference>
<dbReference type="SUPFAM" id="SSF50249">
    <property type="entry name" value="Nucleic acid-binding proteins"/>
    <property type="match status" value="1"/>
</dbReference>
<dbReference type="HAMAP" id="MF_00031">
    <property type="entry name" value="DNA_HJ_migration_RuvA"/>
    <property type="match status" value="1"/>
</dbReference>
<dbReference type="NCBIfam" id="TIGR00084">
    <property type="entry name" value="ruvA"/>
    <property type="match status" value="1"/>
</dbReference>
<comment type="subunit">
    <text evidence="6">Homotetramer. Forms an RuvA(8)-RuvB(12)-Holliday junction (HJ) complex. HJ DNA is sandwiched between 2 RuvA tetramers; dsDNA enters through RuvA and exits via RuvB. An RuvB hexamer assembles on each DNA strand where it exits the tetramer. Each RuvB hexamer is contacted by two RuvA subunits (via domain III) on 2 adjacent RuvB subunits; this complex drives branch migration. In the full resolvosome a probable DNA-RuvA(4)-RuvB(12)-RuvC(2) complex forms which resolves the HJ.</text>
</comment>
<keyword evidence="4 6" id="KW-0233">DNA recombination</keyword>
<dbReference type="Pfam" id="PF07499">
    <property type="entry name" value="RuvA_C"/>
    <property type="match status" value="1"/>
</dbReference>
<name>A0A1G2HRH2_9BACT</name>
<evidence type="ECO:0000256" key="1">
    <source>
        <dbReference type="ARBA" id="ARBA00022490"/>
    </source>
</evidence>
<evidence type="ECO:0000259" key="7">
    <source>
        <dbReference type="Pfam" id="PF01330"/>
    </source>
</evidence>
<dbReference type="SUPFAM" id="SSF46929">
    <property type="entry name" value="DNA helicase RuvA subunit, C-terminal domain"/>
    <property type="match status" value="1"/>
</dbReference>
<keyword evidence="1 6" id="KW-0963">Cytoplasm</keyword>
<dbReference type="InterPro" id="IPR013849">
    <property type="entry name" value="DNA_helicase_Holl-junc_RuvA_I"/>
</dbReference>
<feature type="region of interest" description="Domain II" evidence="6">
    <location>
        <begin position="124"/>
        <end position="201"/>
    </location>
</feature>
<evidence type="ECO:0000256" key="6">
    <source>
        <dbReference type="HAMAP-Rule" id="MF_00031"/>
    </source>
</evidence>
<dbReference type="GO" id="GO:0006310">
    <property type="term" value="P:DNA recombination"/>
    <property type="evidence" value="ECO:0007669"/>
    <property type="project" value="UniProtKB-UniRule"/>
</dbReference>
<organism evidence="9 10">
    <name type="scientific">Candidatus Staskawiczbacteria bacterium RIFCSPHIGHO2_01_FULL_36_16</name>
    <dbReference type="NCBI Taxonomy" id="1802200"/>
    <lineage>
        <taxon>Bacteria</taxon>
        <taxon>Candidatus Staskawicziibacteriota</taxon>
    </lineage>
</organism>
<dbReference type="InterPro" id="IPR010994">
    <property type="entry name" value="RuvA_2-like"/>
</dbReference>
<dbReference type="GO" id="GO:0009379">
    <property type="term" value="C:Holliday junction helicase complex"/>
    <property type="evidence" value="ECO:0007669"/>
    <property type="project" value="InterPro"/>
</dbReference>
<feature type="domain" description="DNA helicase Holliday junction RuvA type" evidence="7">
    <location>
        <begin position="1"/>
        <end position="42"/>
    </location>
</feature>
<dbReference type="STRING" id="1802200.A2812_01895"/>
<protein>
    <recommendedName>
        <fullName evidence="6">Holliday junction branch migration complex subunit RuvA</fullName>
    </recommendedName>
</protein>
<evidence type="ECO:0000313" key="10">
    <source>
        <dbReference type="Proteomes" id="UP000177190"/>
    </source>
</evidence>
<evidence type="ECO:0000256" key="5">
    <source>
        <dbReference type="ARBA" id="ARBA00023204"/>
    </source>
</evidence>
<comment type="domain">
    <text evidence="6">Has three domains with a flexible linker between the domains II and III and assumes an 'L' shape. Domain III is highly mobile and contacts RuvB.</text>
</comment>
<evidence type="ECO:0000259" key="8">
    <source>
        <dbReference type="Pfam" id="PF07499"/>
    </source>
</evidence>
<comment type="caution">
    <text evidence="9">The sequence shown here is derived from an EMBL/GenBank/DDBJ whole genome shotgun (WGS) entry which is preliminary data.</text>
</comment>
<dbReference type="Gene3D" id="2.40.50.140">
    <property type="entry name" value="Nucleic acid-binding proteins"/>
    <property type="match status" value="1"/>
</dbReference>